<evidence type="ECO:0000313" key="3">
    <source>
        <dbReference type="Proteomes" id="UP000299102"/>
    </source>
</evidence>
<gene>
    <name evidence="2" type="ORF">EVAR_72884_1</name>
</gene>
<organism evidence="2 3">
    <name type="scientific">Eumeta variegata</name>
    <name type="common">Bagworm moth</name>
    <name type="synonym">Eumeta japonica</name>
    <dbReference type="NCBI Taxonomy" id="151549"/>
    <lineage>
        <taxon>Eukaryota</taxon>
        <taxon>Metazoa</taxon>
        <taxon>Ecdysozoa</taxon>
        <taxon>Arthropoda</taxon>
        <taxon>Hexapoda</taxon>
        <taxon>Insecta</taxon>
        <taxon>Pterygota</taxon>
        <taxon>Neoptera</taxon>
        <taxon>Endopterygota</taxon>
        <taxon>Lepidoptera</taxon>
        <taxon>Glossata</taxon>
        <taxon>Ditrysia</taxon>
        <taxon>Tineoidea</taxon>
        <taxon>Psychidae</taxon>
        <taxon>Oiketicinae</taxon>
        <taxon>Eumeta</taxon>
    </lineage>
</organism>
<evidence type="ECO:0008006" key="4">
    <source>
        <dbReference type="Google" id="ProtNLM"/>
    </source>
</evidence>
<reference evidence="2 3" key="1">
    <citation type="journal article" date="2019" name="Commun. Biol.">
        <title>The bagworm genome reveals a unique fibroin gene that provides high tensile strength.</title>
        <authorList>
            <person name="Kono N."/>
            <person name="Nakamura H."/>
            <person name="Ohtoshi R."/>
            <person name="Tomita M."/>
            <person name="Numata K."/>
            <person name="Arakawa K."/>
        </authorList>
    </citation>
    <scope>NUCLEOTIDE SEQUENCE [LARGE SCALE GENOMIC DNA]</scope>
</reference>
<dbReference type="OrthoDB" id="8015427at2759"/>
<feature type="compositionally biased region" description="Basic and acidic residues" evidence="1">
    <location>
        <begin position="1"/>
        <end position="13"/>
    </location>
</feature>
<dbReference type="EMBL" id="BGZK01003106">
    <property type="protein sequence ID" value="GBP98279.1"/>
    <property type="molecule type" value="Genomic_DNA"/>
</dbReference>
<dbReference type="AlphaFoldDB" id="A0A4C2AGR9"/>
<comment type="caution">
    <text evidence="2">The sequence shown here is derived from an EMBL/GenBank/DDBJ whole genome shotgun (WGS) entry which is preliminary data.</text>
</comment>
<dbReference type="Proteomes" id="UP000299102">
    <property type="component" value="Unassembled WGS sequence"/>
</dbReference>
<name>A0A4C2AGR9_EUMVA</name>
<proteinExistence type="predicted"/>
<accession>A0A4C2AGR9</accession>
<evidence type="ECO:0000256" key="1">
    <source>
        <dbReference type="SAM" id="MobiDB-lite"/>
    </source>
</evidence>
<protein>
    <recommendedName>
        <fullName evidence="4">Regulatory protein zeste</fullName>
    </recommendedName>
</protein>
<sequence>MDYDDYKNVEPQKKMRKREKPQKKWSEKENSLILEYLLENVEIELYYRKMIERTQIDATPEMLRCKVRYWKQTFNKAEQWRKSTGAGLDVGDEASTINEKLLKICPSYDRFSLLFDM</sequence>
<evidence type="ECO:0000313" key="2">
    <source>
        <dbReference type="EMBL" id="GBP98279.1"/>
    </source>
</evidence>
<keyword evidence="3" id="KW-1185">Reference proteome</keyword>
<feature type="region of interest" description="Disordered" evidence="1">
    <location>
        <begin position="1"/>
        <end position="26"/>
    </location>
</feature>